<dbReference type="InterPro" id="IPR012967">
    <property type="entry name" value="COMT_dimerisation"/>
</dbReference>
<dbReference type="SUPFAM" id="SSF53335">
    <property type="entry name" value="S-adenosyl-L-methionine-dependent methyltransferases"/>
    <property type="match status" value="1"/>
</dbReference>
<reference evidence="7" key="2">
    <citation type="submission" date="2021-12" db="EMBL/GenBank/DDBJ databases">
        <title>Resequencing data analysis of finger millet.</title>
        <authorList>
            <person name="Hatakeyama M."/>
            <person name="Aluri S."/>
            <person name="Balachadran M.T."/>
            <person name="Sivarajan S.R."/>
            <person name="Poveda L."/>
            <person name="Shimizu-Inatsugi R."/>
            <person name="Schlapbach R."/>
            <person name="Sreeman S.M."/>
            <person name="Shimizu K.K."/>
        </authorList>
    </citation>
    <scope>NUCLEOTIDE SEQUENCE</scope>
</reference>
<keyword evidence="3" id="KW-0949">S-adenosyl-L-methionine</keyword>
<dbReference type="AlphaFoldDB" id="A0AAV5DGB9"/>
<feature type="domain" description="O-methyltransferase dimerisation" evidence="6">
    <location>
        <begin position="17"/>
        <end position="106"/>
    </location>
</feature>
<evidence type="ECO:0000256" key="4">
    <source>
        <dbReference type="PIRSR" id="PIRSR005739-1"/>
    </source>
</evidence>
<dbReference type="PIRSF" id="PIRSF005739">
    <property type="entry name" value="O-mtase"/>
    <property type="match status" value="1"/>
</dbReference>
<organism evidence="7 8">
    <name type="scientific">Eleusine coracana subsp. coracana</name>
    <dbReference type="NCBI Taxonomy" id="191504"/>
    <lineage>
        <taxon>Eukaryota</taxon>
        <taxon>Viridiplantae</taxon>
        <taxon>Streptophyta</taxon>
        <taxon>Embryophyta</taxon>
        <taxon>Tracheophyta</taxon>
        <taxon>Spermatophyta</taxon>
        <taxon>Magnoliopsida</taxon>
        <taxon>Liliopsida</taxon>
        <taxon>Poales</taxon>
        <taxon>Poaceae</taxon>
        <taxon>PACMAD clade</taxon>
        <taxon>Chloridoideae</taxon>
        <taxon>Cynodonteae</taxon>
        <taxon>Eleusininae</taxon>
        <taxon>Eleusine</taxon>
    </lineage>
</organism>
<dbReference type="Pfam" id="PF08100">
    <property type="entry name" value="Dimerisation"/>
    <property type="match status" value="1"/>
</dbReference>
<keyword evidence="2" id="KW-0808">Transferase</keyword>
<gene>
    <name evidence="7" type="primary">ga28030</name>
    <name evidence="7" type="ORF">PR202_ga28030</name>
</gene>
<dbReference type="EMBL" id="BQKI01000017">
    <property type="protein sequence ID" value="GJN09973.1"/>
    <property type="molecule type" value="Genomic_DNA"/>
</dbReference>
<accession>A0AAV5DGB9</accession>
<dbReference type="PROSITE" id="PS51683">
    <property type="entry name" value="SAM_OMT_II"/>
    <property type="match status" value="1"/>
</dbReference>
<dbReference type="InterPro" id="IPR029063">
    <property type="entry name" value="SAM-dependent_MTases_sf"/>
</dbReference>
<dbReference type="Pfam" id="PF00891">
    <property type="entry name" value="Methyltransf_2"/>
    <property type="match status" value="1"/>
</dbReference>
<comment type="caution">
    <text evidence="7">The sequence shown here is derived from an EMBL/GenBank/DDBJ whole genome shotgun (WGS) entry which is preliminary data.</text>
</comment>
<dbReference type="Proteomes" id="UP001054889">
    <property type="component" value="Unassembled WGS sequence"/>
</dbReference>
<sequence length="362" mass="39435">MGTSSSPELLQAHVELWNLTYSYHKSMALQCAVELGIPDAIQHSGGSASLAELLAVVPVPELRKSYLPRLMRFLVVTGILAVENSPTTTAGGSVYRLTPLSRLLVDDVHVNGCTNLSPFVLAQTSRYVRSAMHLAEWFKGGGAAVDDTPFTLAHGMTPWDACRRDPQINKIIMDGLGSDSQLTLDFVVTQCGEVFDGVGTLIDVGGGNGTSARVIARAFPHVKCSVLDLPHVISNIHPSDGVEYIEGDMMSSIPNTDAVLLKHVLHDWNDEDCVKILKQCKKAILSAKPLKGKVIIIETVVGCPTKDIMLEAQVTFDLNMMVTTPGQERDEHEWCKIFTAAGFRHHKTRPLLGVLSIIELYP</sequence>
<dbReference type="SUPFAM" id="SSF46785">
    <property type="entry name" value="Winged helix' DNA-binding domain"/>
    <property type="match status" value="1"/>
</dbReference>
<reference evidence="7" key="1">
    <citation type="journal article" date="2018" name="DNA Res.">
        <title>Multiple hybrid de novo genome assembly of finger millet, an orphan allotetraploid crop.</title>
        <authorList>
            <person name="Hatakeyama M."/>
            <person name="Aluri S."/>
            <person name="Balachadran M.T."/>
            <person name="Sivarajan S.R."/>
            <person name="Patrignani A."/>
            <person name="Gruter S."/>
            <person name="Poveda L."/>
            <person name="Shimizu-Inatsugi R."/>
            <person name="Baeten J."/>
            <person name="Francoijs K.J."/>
            <person name="Nataraja K.N."/>
            <person name="Reddy Y.A.N."/>
            <person name="Phadnis S."/>
            <person name="Ravikumar R.L."/>
            <person name="Schlapbach R."/>
            <person name="Sreeman S.M."/>
            <person name="Shimizu K.K."/>
        </authorList>
    </citation>
    <scope>NUCLEOTIDE SEQUENCE</scope>
</reference>
<dbReference type="GO" id="GO:0008171">
    <property type="term" value="F:O-methyltransferase activity"/>
    <property type="evidence" value="ECO:0007669"/>
    <property type="project" value="InterPro"/>
</dbReference>
<evidence type="ECO:0000256" key="3">
    <source>
        <dbReference type="ARBA" id="ARBA00022691"/>
    </source>
</evidence>
<dbReference type="InterPro" id="IPR016461">
    <property type="entry name" value="COMT-like"/>
</dbReference>
<dbReference type="GO" id="GO:0032259">
    <property type="term" value="P:methylation"/>
    <property type="evidence" value="ECO:0007669"/>
    <property type="project" value="UniProtKB-KW"/>
</dbReference>
<proteinExistence type="predicted"/>
<dbReference type="GO" id="GO:0008757">
    <property type="term" value="F:S-adenosylmethionine-dependent methyltransferase activity"/>
    <property type="evidence" value="ECO:0007669"/>
    <property type="project" value="UniProtKB-ARBA"/>
</dbReference>
<dbReference type="InterPro" id="IPR036388">
    <property type="entry name" value="WH-like_DNA-bd_sf"/>
</dbReference>
<name>A0AAV5DGB9_ELECO</name>
<dbReference type="InterPro" id="IPR001077">
    <property type="entry name" value="COMT_C"/>
</dbReference>
<evidence type="ECO:0000259" key="6">
    <source>
        <dbReference type="Pfam" id="PF08100"/>
    </source>
</evidence>
<dbReference type="GO" id="GO:0046983">
    <property type="term" value="F:protein dimerization activity"/>
    <property type="evidence" value="ECO:0007669"/>
    <property type="project" value="InterPro"/>
</dbReference>
<keyword evidence="8" id="KW-1185">Reference proteome</keyword>
<dbReference type="InterPro" id="IPR036390">
    <property type="entry name" value="WH_DNA-bd_sf"/>
</dbReference>
<dbReference type="CDD" id="cd02440">
    <property type="entry name" value="AdoMet_MTases"/>
    <property type="match status" value="1"/>
</dbReference>
<protein>
    <submittedName>
        <fullName evidence="7">Uncharacterized protein</fullName>
    </submittedName>
</protein>
<keyword evidence="1" id="KW-0489">Methyltransferase</keyword>
<evidence type="ECO:0000256" key="2">
    <source>
        <dbReference type="ARBA" id="ARBA00022679"/>
    </source>
</evidence>
<feature type="domain" description="O-methyltransferase C-terminal" evidence="5">
    <location>
        <begin position="133"/>
        <end position="344"/>
    </location>
</feature>
<dbReference type="Gene3D" id="1.10.10.10">
    <property type="entry name" value="Winged helix-like DNA-binding domain superfamily/Winged helix DNA-binding domain"/>
    <property type="match status" value="1"/>
</dbReference>
<evidence type="ECO:0000313" key="7">
    <source>
        <dbReference type="EMBL" id="GJN09973.1"/>
    </source>
</evidence>
<evidence type="ECO:0000256" key="1">
    <source>
        <dbReference type="ARBA" id="ARBA00022603"/>
    </source>
</evidence>
<feature type="active site" description="Proton acceptor" evidence="4">
    <location>
        <position position="266"/>
    </location>
</feature>
<evidence type="ECO:0000313" key="8">
    <source>
        <dbReference type="Proteomes" id="UP001054889"/>
    </source>
</evidence>
<dbReference type="Gene3D" id="3.40.50.150">
    <property type="entry name" value="Vaccinia Virus protein VP39"/>
    <property type="match status" value="1"/>
</dbReference>
<dbReference type="FunFam" id="3.40.50.150:FF:000057">
    <property type="entry name" value="O-methyltransferase ZRP4"/>
    <property type="match status" value="1"/>
</dbReference>
<evidence type="ECO:0000259" key="5">
    <source>
        <dbReference type="Pfam" id="PF00891"/>
    </source>
</evidence>
<dbReference type="PANTHER" id="PTHR11746">
    <property type="entry name" value="O-METHYLTRANSFERASE"/>
    <property type="match status" value="1"/>
</dbReference>